<keyword evidence="5 6" id="KW-0949">S-adenosyl-L-methionine</keyword>
<keyword evidence="2 6" id="KW-0698">rRNA processing</keyword>
<dbReference type="InterPro" id="IPR035996">
    <property type="entry name" value="4pyrrol_Methylase_sf"/>
</dbReference>
<dbReference type="RefSeq" id="WP_170202097.1">
    <property type="nucleotide sequence ID" value="NZ_CP051685.1"/>
</dbReference>
<dbReference type="PANTHER" id="PTHR46111:SF1">
    <property type="entry name" value="RIBOSOMAL RNA SMALL SUBUNIT METHYLTRANSFERASE I"/>
    <property type="match status" value="1"/>
</dbReference>
<evidence type="ECO:0000259" key="8">
    <source>
        <dbReference type="Pfam" id="PF23016"/>
    </source>
</evidence>
<evidence type="ECO:0000256" key="5">
    <source>
        <dbReference type="ARBA" id="ARBA00022691"/>
    </source>
</evidence>
<dbReference type="InterPro" id="IPR053910">
    <property type="entry name" value="RsmI_HTH"/>
</dbReference>
<evidence type="ECO:0000313" key="9">
    <source>
        <dbReference type="EMBL" id="QJE00064.1"/>
    </source>
</evidence>
<dbReference type="InterPro" id="IPR000878">
    <property type="entry name" value="4pyrrol_Mease"/>
</dbReference>
<dbReference type="InterPro" id="IPR018063">
    <property type="entry name" value="SAM_MeTrfase_RsmI_CS"/>
</dbReference>
<evidence type="ECO:0000256" key="4">
    <source>
        <dbReference type="ARBA" id="ARBA00022679"/>
    </source>
</evidence>
<keyword evidence="3 6" id="KW-0489">Methyltransferase</keyword>
<dbReference type="InterPro" id="IPR008189">
    <property type="entry name" value="rRNA_ssu_MeTfrase_I"/>
</dbReference>
<dbReference type="Gene3D" id="3.40.1010.10">
    <property type="entry name" value="Cobalt-precorrin-4 Transmethylase, Domain 1"/>
    <property type="match status" value="1"/>
</dbReference>
<dbReference type="FunFam" id="3.30.950.10:FF:000002">
    <property type="entry name" value="Ribosomal RNA small subunit methyltransferase I"/>
    <property type="match status" value="1"/>
</dbReference>
<dbReference type="GO" id="GO:0005737">
    <property type="term" value="C:cytoplasm"/>
    <property type="evidence" value="ECO:0007669"/>
    <property type="project" value="UniProtKB-SubCell"/>
</dbReference>
<dbReference type="Pfam" id="PF00590">
    <property type="entry name" value="TP_methylase"/>
    <property type="match status" value="1"/>
</dbReference>
<evidence type="ECO:0000256" key="6">
    <source>
        <dbReference type="HAMAP-Rule" id="MF_01877"/>
    </source>
</evidence>
<sequence length="301" mass="32203">MTDTSSSQIAQLPVMGEAAQQSYPDATLYVVATPIGNVADITLRALHVLLLADVVACEDTRKTGALLTRFGLNKPMVAAHQHNEREVAVKLIERLRGGARVALVSDAGTPGVSDPGARIVDAVRAAGLHVVPVPGASAAIAALSASGLVNDRFHFVGFLPAKARQREAELSTLKPMTATLVIYEAPHRIVDCVEALMAVFEPQRQVVFARELSKLFEEIHRCPLRDALAWVKADAHRERGEFVVLVEGAALAADAGDAEAERILQILLSECSVKQAASLAAQITGRKKNALYERALQIKGE</sequence>
<dbReference type="InterPro" id="IPR014777">
    <property type="entry name" value="4pyrrole_Mease_sub1"/>
</dbReference>
<feature type="domain" description="RsmI HTH" evidence="8">
    <location>
        <begin position="254"/>
        <end position="299"/>
    </location>
</feature>
<dbReference type="KEGG" id="mfy:HH212_08505"/>
<organism evidence="9 10">
    <name type="scientific">Massilia forsythiae</name>
    <dbReference type="NCBI Taxonomy" id="2728020"/>
    <lineage>
        <taxon>Bacteria</taxon>
        <taxon>Pseudomonadati</taxon>
        <taxon>Pseudomonadota</taxon>
        <taxon>Betaproteobacteria</taxon>
        <taxon>Burkholderiales</taxon>
        <taxon>Oxalobacteraceae</taxon>
        <taxon>Telluria group</taxon>
        <taxon>Massilia</taxon>
    </lineage>
</organism>
<dbReference type="Gene3D" id="3.30.950.10">
    <property type="entry name" value="Methyltransferase, Cobalt-precorrin-4 Transmethylase, Domain 2"/>
    <property type="match status" value="1"/>
</dbReference>
<dbReference type="PROSITE" id="PS01296">
    <property type="entry name" value="RSMI"/>
    <property type="match status" value="1"/>
</dbReference>
<dbReference type="Pfam" id="PF23016">
    <property type="entry name" value="RsmI_C"/>
    <property type="match status" value="1"/>
</dbReference>
<evidence type="ECO:0000259" key="7">
    <source>
        <dbReference type="Pfam" id="PF00590"/>
    </source>
</evidence>
<dbReference type="FunFam" id="3.40.1010.10:FF:000007">
    <property type="entry name" value="Ribosomal RNA small subunit methyltransferase I"/>
    <property type="match status" value="1"/>
</dbReference>
<dbReference type="InterPro" id="IPR014776">
    <property type="entry name" value="4pyrrole_Mease_sub2"/>
</dbReference>
<dbReference type="HAMAP" id="MF_01877">
    <property type="entry name" value="16SrRNA_methyltr_I"/>
    <property type="match status" value="1"/>
</dbReference>
<proteinExistence type="inferred from homology"/>
<dbReference type="AlphaFoldDB" id="A0A7Z2VVR6"/>
<reference evidence="9 10" key="1">
    <citation type="submission" date="2020-04" db="EMBL/GenBank/DDBJ databases">
        <title>Genome sequencing of novel species.</title>
        <authorList>
            <person name="Heo J."/>
            <person name="Kim S.-J."/>
            <person name="Kim J.-S."/>
            <person name="Hong S.-B."/>
            <person name="Kwon S.-W."/>
        </authorList>
    </citation>
    <scope>NUCLEOTIDE SEQUENCE [LARGE SCALE GENOMIC DNA]</scope>
    <source>
        <strain evidence="9 10">GN2-R2</strain>
    </source>
</reference>
<dbReference type="PIRSF" id="PIRSF005917">
    <property type="entry name" value="MTase_YraL"/>
    <property type="match status" value="1"/>
</dbReference>
<evidence type="ECO:0000256" key="3">
    <source>
        <dbReference type="ARBA" id="ARBA00022603"/>
    </source>
</evidence>
<gene>
    <name evidence="6 9" type="primary">rsmI</name>
    <name evidence="9" type="ORF">HH212_08505</name>
</gene>
<comment type="subcellular location">
    <subcellularLocation>
        <location evidence="6">Cytoplasm</location>
    </subcellularLocation>
</comment>
<dbReference type="CDD" id="cd11648">
    <property type="entry name" value="RsmI"/>
    <property type="match status" value="1"/>
</dbReference>
<protein>
    <recommendedName>
        <fullName evidence="6">Ribosomal RNA small subunit methyltransferase I</fullName>
        <ecNumber evidence="6">2.1.1.198</ecNumber>
    </recommendedName>
    <alternativeName>
        <fullName evidence="6">16S rRNA 2'-O-ribose C1402 methyltransferase</fullName>
    </alternativeName>
    <alternativeName>
        <fullName evidence="6">rRNA (cytidine-2'-O-)-methyltransferase RsmI</fullName>
    </alternativeName>
</protein>
<evidence type="ECO:0000256" key="2">
    <source>
        <dbReference type="ARBA" id="ARBA00022552"/>
    </source>
</evidence>
<comment type="function">
    <text evidence="6">Catalyzes the 2'-O-methylation of the ribose of cytidine 1402 (C1402) in 16S rRNA.</text>
</comment>
<name>A0A7Z2VVR6_9BURK</name>
<feature type="domain" description="Tetrapyrrole methylase" evidence="7">
    <location>
        <begin position="27"/>
        <end position="227"/>
    </location>
</feature>
<dbReference type="NCBIfam" id="TIGR00096">
    <property type="entry name" value="16S rRNA (cytidine(1402)-2'-O)-methyltransferase"/>
    <property type="match status" value="1"/>
</dbReference>
<accession>A0A7Z2VVR6</accession>
<dbReference type="GO" id="GO:0070677">
    <property type="term" value="F:rRNA (cytosine-2'-O-)-methyltransferase activity"/>
    <property type="evidence" value="ECO:0007669"/>
    <property type="project" value="UniProtKB-UniRule"/>
</dbReference>
<dbReference type="PANTHER" id="PTHR46111">
    <property type="entry name" value="RIBOSOMAL RNA SMALL SUBUNIT METHYLTRANSFERASE I"/>
    <property type="match status" value="1"/>
</dbReference>
<dbReference type="EC" id="2.1.1.198" evidence="6"/>
<keyword evidence="1 6" id="KW-0963">Cytoplasm</keyword>
<evidence type="ECO:0000256" key="1">
    <source>
        <dbReference type="ARBA" id="ARBA00022490"/>
    </source>
</evidence>
<dbReference type="EMBL" id="CP051685">
    <property type="protein sequence ID" value="QJE00064.1"/>
    <property type="molecule type" value="Genomic_DNA"/>
</dbReference>
<dbReference type="Proteomes" id="UP000502415">
    <property type="component" value="Chromosome"/>
</dbReference>
<comment type="similarity">
    <text evidence="6">Belongs to the methyltransferase superfamily. RsmI family.</text>
</comment>
<comment type="catalytic activity">
    <reaction evidence="6">
        <text>cytidine(1402) in 16S rRNA + S-adenosyl-L-methionine = 2'-O-methylcytidine(1402) in 16S rRNA + S-adenosyl-L-homocysteine + H(+)</text>
        <dbReference type="Rhea" id="RHEA:42924"/>
        <dbReference type="Rhea" id="RHEA-COMP:10285"/>
        <dbReference type="Rhea" id="RHEA-COMP:10286"/>
        <dbReference type="ChEBI" id="CHEBI:15378"/>
        <dbReference type="ChEBI" id="CHEBI:57856"/>
        <dbReference type="ChEBI" id="CHEBI:59789"/>
        <dbReference type="ChEBI" id="CHEBI:74495"/>
        <dbReference type="ChEBI" id="CHEBI:82748"/>
        <dbReference type="EC" id="2.1.1.198"/>
    </reaction>
</comment>
<evidence type="ECO:0000313" key="10">
    <source>
        <dbReference type="Proteomes" id="UP000502415"/>
    </source>
</evidence>
<dbReference type="SUPFAM" id="SSF53790">
    <property type="entry name" value="Tetrapyrrole methylase"/>
    <property type="match status" value="1"/>
</dbReference>
<keyword evidence="4 6" id="KW-0808">Transferase</keyword>
<keyword evidence="10" id="KW-1185">Reference proteome</keyword>